<name>A0A4U7AY62_9PEZI</name>
<dbReference type="EMBL" id="PTQR01000053">
    <property type="protein sequence ID" value="TKX23543.1"/>
    <property type="molecule type" value="Genomic_DNA"/>
</dbReference>
<dbReference type="AlphaFoldDB" id="A0A4U7AY62"/>
<organism evidence="2 3">
    <name type="scientific">Elsinoe australis</name>
    <dbReference type="NCBI Taxonomy" id="40998"/>
    <lineage>
        <taxon>Eukaryota</taxon>
        <taxon>Fungi</taxon>
        <taxon>Dikarya</taxon>
        <taxon>Ascomycota</taxon>
        <taxon>Pezizomycotina</taxon>
        <taxon>Dothideomycetes</taxon>
        <taxon>Dothideomycetidae</taxon>
        <taxon>Myriangiales</taxon>
        <taxon>Elsinoaceae</taxon>
        <taxon>Elsinoe</taxon>
    </lineage>
</organism>
<protein>
    <submittedName>
        <fullName evidence="2">Uncharacterized protein</fullName>
    </submittedName>
</protein>
<feature type="compositionally biased region" description="Acidic residues" evidence="1">
    <location>
        <begin position="724"/>
        <end position="735"/>
    </location>
</feature>
<gene>
    <name evidence="2" type="ORF">C1H76_4055</name>
</gene>
<evidence type="ECO:0000313" key="2">
    <source>
        <dbReference type="EMBL" id="TKX23543.1"/>
    </source>
</evidence>
<sequence>MLPTPYRVRTSNVSNDSDESDSHHSNDIRADDPNSLEPNAVAFHRPRNQVAPHYKLKVSCSTPKTQKRADLESGIVDGLSALLQRTQGTRDAKAGVVMDLYRTRGKEGFLRVQSSGVMKGAASLFASCLRQIPAMIEAEQKSFEDEDDEDNEVDVASEIYSELESLGPGGAGYMPLRAVVRAHGLQLVFACMREGILSYTMQSEIYNRLLDGGTRLELSQLVEILLYTKGAENASTCNGMQGSVLLIVSLYNKVLLDAQTLSPRLIGQSLWNDRMDLTQLTASPLDRWLYKLCGRTAREQSNESLEGLEMILAVTCGVPELLVDERTIWDTADFQAVMSVRKATSTIDGVLTTLIAMAVVGTIDGNDEGKAATATAITTMFKTIAMRIMSALKDRAFFGRSSGNDGNWKMLATKLLTFTLVLQSMGNTTTRTMLSPDYLIDGMQQVWFPSSRAKKASLQHAIDILLDVTLCVGGDDKTRAADTLHACVRPLMDVAYDCEKPAADFLRELCVQSTRRFAKSALTPKARRIARDVEEECEALGETFERLQWEEIRSGNTNELDKSFEWDEDLREWIALPTRTAQDAPKLKRPSAEPENVDRSKSPRLSHEIDDSGYGRMIAGLETPRREIRVAVAASPDELGPNWTPARPSVAIAASPHVEQLPLVVAPESSRIGPSPLPVFGAQSPLPVNVERDELALSVKKPRPVAVLPSGSSARRSLPASAPLDEDEDLADELS</sequence>
<proteinExistence type="predicted"/>
<comment type="caution">
    <text evidence="2">The sequence shown here is derived from an EMBL/GenBank/DDBJ whole genome shotgun (WGS) entry which is preliminary data.</text>
</comment>
<feature type="region of interest" description="Disordered" evidence="1">
    <location>
        <begin position="1"/>
        <end position="37"/>
    </location>
</feature>
<evidence type="ECO:0000313" key="3">
    <source>
        <dbReference type="Proteomes" id="UP000308133"/>
    </source>
</evidence>
<feature type="compositionally biased region" description="Basic and acidic residues" evidence="1">
    <location>
        <begin position="20"/>
        <end position="32"/>
    </location>
</feature>
<reference evidence="2 3" key="1">
    <citation type="submission" date="2018-02" db="EMBL/GenBank/DDBJ databases">
        <title>Draft genome sequences of Elsinoe sp., causing black scab on jojoba.</title>
        <authorList>
            <person name="Stodart B."/>
            <person name="Jeffress S."/>
            <person name="Ash G."/>
            <person name="Arun Chinnappa K."/>
        </authorList>
    </citation>
    <scope>NUCLEOTIDE SEQUENCE [LARGE SCALE GENOMIC DNA]</scope>
    <source>
        <strain evidence="2 3">Hillstone_2</strain>
    </source>
</reference>
<accession>A0A4U7AY62</accession>
<feature type="compositionally biased region" description="Basic and acidic residues" evidence="1">
    <location>
        <begin position="590"/>
        <end position="610"/>
    </location>
</feature>
<feature type="region of interest" description="Disordered" evidence="1">
    <location>
        <begin position="706"/>
        <end position="735"/>
    </location>
</feature>
<feature type="compositionally biased region" description="Low complexity" evidence="1">
    <location>
        <begin position="708"/>
        <end position="723"/>
    </location>
</feature>
<evidence type="ECO:0000256" key="1">
    <source>
        <dbReference type="SAM" id="MobiDB-lite"/>
    </source>
</evidence>
<dbReference type="Proteomes" id="UP000308133">
    <property type="component" value="Unassembled WGS sequence"/>
</dbReference>
<feature type="region of interest" description="Disordered" evidence="1">
    <location>
        <begin position="581"/>
        <end position="611"/>
    </location>
</feature>